<keyword evidence="2" id="KW-1185">Reference proteome</keyword>
<evidence type="ECO:0000313" key="1">
    <source>
        <dbReference type="EMBL" id="ALC40597.1"/>
    </source>
</evidence>
<dbReference type="AlphaFoldDB" id="A0A0M4EET5"/>
<dbReference type="EMBL" id="CP012524">
    <property type="protein sequence ID" value="ALC40597.1"/>
    <property type="molecule type" value="Genomic_DNA"/>
</dbReference>
<organism evidence="1 2">
    <name type="scientific">Drosophila busckii</name>
    <name type="common">Fruit fly</name>
    <dbReference type="NCBI Taxonomy" id="30019"/>
    <lineage>
        <taxon>Eukaryota</taxon>
        <taxon>Metazoa</taxon>
        <taxon>Ecdysozoa</taxon>
        <taxon>Arthropoda</taxon>
        <taxon>Hexapoda</taxon>
        <taxon>Insecta</taxon>
        <taxon>Pterygota</taxon>
        <taxon>Neoptera</taxon>
        <taxon>Endopterygota</taxon>
        <taxon>Diptera</taxon>
        <taxon>Brachycera</taxon>
        <taxon>Muscomorpha</taxon>
        <taxon>Ephydroidea</taxon>
        <taxon>Drosophilidae</taxon>
        <taxon>Drosophila</taxon>
    </lineage>
</organism>
<protein>
    <submittedName>
        <fullName evidence="1">CG12902</fullName>
    </submittedName>
</protein>
<dbReference type="Proteomes" id="UP000494163">
    <property type="component" value="Chromosome 2R"/>
</dbReference>
<accession>A0A0M4EET5</accession>
<name>A0A0M4EET5_DROBS</name>
<dbReference type="OMA" id="NCKPCNR"/>
<evidence type="ECO:0000313" key="2">
    <source>
        <dbReference type="Proteomes" id="UP000494163"/>
    </source>
</evidence>
<feature type="non-terminal residue" evidence="1">
    <location>
        <position position="62"/>
    </location>
</feature>
<dbReference type="STRING" id="30019.A0A0M4EET5"/>
<gene>
    <name evidence="1" type="ORF">Dbus_chr2Rg176</name>
</gene>
<reference evidence="1 2" key="1">
    <citation type="submission" date="2015-08" db="EMBL/GenBank/DDBJ databases">
        <title>Ancestral chromatin configuration constrains chromatin evolution on differentiating sex chromosomes in Drosophila.</title>
        <authorList>
            <person name="Zhou Q."/>
            <person name="Bachtrog D."/>
        </authorList>
    </citation>
    <scope>NUCLEOTIDE SEQUENCE [LARGE SCALE GENOMIC DNA]</scope>
    <source>
        <tissue evidence="1">Whole larvae</tissue>
    </source>
</reference>
<proteinExistence type="predicted"/>
<dbReference type="OrthoDB" id="7862360at2759"/>
<sequence>MPCETQLRRTCRPQPSLAARLNCKPCNRAAFFVLGVGIGMLMVRGKSSGGQDAKKDKGKDKG</sequence>